<evidence type="ECO:0000256" key="2">
    <source>
        <dbReference type="SAM" id="MobiDB-lite"/>
    </source>
</evidence>
<feature type="region of interest" description="Disordered" evidence="2">
    <location>
        <begin position="30"/>
        <end position="61"/>
    </location>
</feature>
<feature type="region of interest" description="Disordered" evidence="2">
    <location>
        <begin position="1088"/>
        <end position="1115"/>
    </location>
</feature>
<dbReference type="Gene3D" id="3.40.50.11500">
    <property type="match status" value="1"/>
</dbReference>
<sequence>MANLAPKASSLDEVDEEPYLGDAFAPIGLSGSIRTGRTTGTADGGDVAAGGRPPLDGSEFRPAVTSRYPLEDHEGNPLNHDGVIAFCYPSGKMPIIACGVGGGGGGGGGARNDDDKETGNTMPKVHYFVTTSESGQKMYGTCLKVWEGHEVTLVEDRHRRDGGGEVGATKTTTTTTTTTRVIYLPKCLVILSQHPYLVAFREYLTQLHRMSKMAPPDGIDDDDGEEMGGREGGGGRGGGGGRIVTRTVKSSGKIMRQVLTLPIERYIANFCSELPAPPPGSFQVQTTILDSVISIWSPPHNMPIAWVSLPFAHLFQCLDVENVLRVWTALALERQVLVTSTQLSLLTTCCEILLSLLFPLKWSHAYIPVLPHFLVPILSAPMPFLCGIDKRHLSEAMGDLADECIVVDLDKNVVSPGVGTKPLPALPRHVYQRLRARVESSAGRVHREVRSLRMEDDASEMGIHLPPELKDTADAMWESRLSLFDEAFMLTFTPEERRKNWLNGDDGSGGANDPVLMTFFERQNLRAQSSWDALQEAFIDTYCFLLQKYRKFLVFPSKHNEGAYGGAGFRSQEFLAAQRLDVKDFLEELVGSQMFDDFVTKRLYGSGEADISFFDGAVDRYVRNNGLVANVSGLMRQTSGGGVGIGGGGGTSSGARDTPPINGLRKMLGGGRGGGVGGPSTSNATERDPPLLQSARVKRELKTIVPPEPGGLDLPDAIAEVGVGNGVMVLVVTKREDSEHNDDDDVSIASSSTAASAAKQTGRVYYHYPTFPERLDPKLFGTPRGMSSAVRAEYDRQRENVGKFRRSVSSGVEDAADGAGGASSARSAAVTGQKGPVEKPATSEVTTFTVFFMTFTAVVGKDLMAVDNDSLDQLDSKSIISTYKKERAHQEEEVDNIAHLVDEIVMDADLPQTPTKQERRLKQSNGKGMANTTNKSPARNRFNDKLSTLKIMEAKETAKAELVIAFEMLNMMKERGLRADPEAYQCLIDACGRCGDTDRATQLLVRMHEDGIVADGVVYSSLVSAFSAENAWKQASGEVREELPDWANGASMDMDWNTLKVQKRSYIDIVKEKIGAADESGDNPVGLRNTFKRIVNRNKPNQNKDASYNNNKNKNNGYTQQFVTDQVLRQIVLGENLLEVVYPDISIDTDNEFCPRCNYYLSDDDVVAGWDAGNSQEYKTECPNCLTKFVPHFCVQSTLPSFVGSRGPSSALFCERLSPWVLKKELRSVLSGGIEDLLSPEWREESKNAVLWWNLILSFMRYRFPFTFLLQGSFSSSLIAPTPDDADSDKPCL</sequence>
<dbReference type="InterPro" id="IPR002885">
    <property type="entry name" value="PPR_rpt"/>
</dbReference>
<dbReference type="InterPro" id="IPR037516">
    <property type="entry name" value="Tripartite_DENN"/>
</dbReference>
<dbReference type="InterPro" id="IPR051696">
    <property type="entry name" value="DENN_Domain_GEFs"/>
</dbReference>
<dbReference type="SMART" id="SM00801">
    <property type="entry name" value="dDENN"/>
    <property type="match status" value="1"/>
</dbReference>
<dbReference type="EMBL" id="JALLAZ020000199">
    <property type="protein sequence ID" value="KAL3801143.1"/>
    <property type="molecule type" value="Genomic_DNA"/>
</dbReference>
<dbReference type="PANTHER" id="PTHR12296:SF21">
    <property type="entry name" value="DENN DOMAIN-CONTAINING PROTEIN 3"/>
    <property type="match status" value="1"/>
</dbReference>
<dbReference type="InterPro" id="IPR005112">
    <property type="entry name" value="dDENN_dom"/>
</dbReference>
<keyword evidence="5" id="KW-1185">Reference proteome</keyword>
<dbReference type="NCBIfam" id="TIGR00756">
    <property type="entry name" value="PPR"/>
    <property type="match status" value="1"/>
</dbReference>
<feature type="region of interest" description="Disordered" evidence="2">
    <location>
        <begin position="805"/>
        <end position="840"/>
    </location>
</feature>
<dbReference type="PROSITE" id="PS51375">
    <property type="entry name" value="PPR"/>
    <property type="match status" value="1"/>
</dbReference>
<comment type="caution">
    <text evidence="4">The sequence shown here is derived from an EMBL/GenBank/DDBJ whole genome shotgun (WGS) entry which is preliminary data.</text>
</comment>
<dbReference type="Pfam" id="PF03456">
    <property type="entry name" value="uDENN"/>
    <property type="match status" value="1"/>
</dbReference>
<dbReference type="InterPro" id="IPR043153">
    <property type="entry name" value="DENN_C"/>
</dbReference>
<gene>
    <name evidence="4" type="ORF">ACHAW5_011091</name>
</gene>
<organism evidence="4 5">
    <name type="scientific">Stephanodiscus triporus</name>
    <dbReference type="NCBI Taxonomy" id="2934178"/>
    <lineage>
        <taxon>Eukaryota</taxon>
        <taxon>Sar</taxon>
        <taxon>Stramenopiles</taxon>
        <taxon>Ochrophyta</taxon>
        <taxon>Bacillariophyta</taxon>
        <taxon>Coscinodiscophyceae</taxon>
        <taxon>Thalassiosirophycidae</taxon>
        <taxon>Stephanodiscales</taxon>
        <taxon>Stephanodiscaceae</taxon>
        <taxon>Stephanodiscus</taxon>
    </lineage>
</organism>
<feature type="compositionally biased region" description="Polar residues" evidence="2">
    <location>
        <begin position="1098"/>
        <end position="1108"/>
    </location>
</feature>
<dbReference type="SMART" id="SM00799">
    <property type="entry name" value="DENN"/>
    <property type="match status" value="1"/>
</dbReference>
<feature type="region of interest" description="Disordered" evidence="2">
    <location>
        <begin position="642"/>
        <end position="694"/>
    </location>
</feature>
<feature type="compositionally biased region" description="Polar residues" evidence="2">
    <location>
        <begin position="923"/>
        <end position="937"/>
    </location>
</feature>
<feature type="region of interest" description="Disordered" evidence="2">
    <location>
        <begin position="735"/>
        <end position="754"/>
    </location>
</feature>
<dbReference type="SMART" id="SM00800">
    <property type="entry name" value="uDENN"/>
    <property type="match status" value="1"/>
</dbReference>
<dbReference type="PANTHER" id="PTHR12296">
    <property type="entry name" value="DENN DOMAIN-CONTAINING PROTEIN 4"/>
    <property type="match status" value="1"/>
</dbReference>
<dbReference type="GO" id="GO:0005737">
    <property type="term" value="C:cytoplasm"/>
    <property type="evidence" value="ECO:0007669"/>
    <property type="project" value="UniProtKB-ARBA"/>
</dbReference>
<feature type="repeat" description="PPR" evidence="1">
    <location>
        <begin position="980"/>
        <end position="1014"/>
    </location>
</feature>
<evidence type="ECO:0000313" key="4">
    <source>
        <dbReference type="EMBL" id="KAL3801143.1"/>
    </source>
</evidence>
<protein>
    <recommendedName>
        <fullName evidence="3">UDENN domain-containing protein</fullName>
    </recommendedName>
</protein>
<feature type="domain" description="UDENN" evidence="3">
    <location>
        <begin position="45"/>
        <end position="609"/>
    </location>
</feature>
<evidence type="ECO:0000313" key="5">
    <source>
        <dbReference type="Proteomes" id="UP001530315"/>
    </source>
</evidence>
<dbReference type="PROSITE" id="PS50211">
    <property type="entry name" value="DENN"/>
    <property type="match status" value="1"/>
</dbReference>
<dbReference type="Proteomes" id="UP001530315">
    <property type="component" value="Unassembled WGS sequence"/>
</dbReference>
<accession>A0ABD3QL55</accession>
<dbReference type="InterPro" id="IPR005113">
    <property type="entry name" value="uDENN_dom"/>
</dbReference>
<feature type="compositionally biased region" description="Gly residues" evidence="2">
    <location>
        <begin position="642"/>
        <end position="652"/>
    </location>
</feature>
<feature type="compositionally biased region" description="Low complexity" evidence="2">
    <location>
        <begin position="822"/>
        <end position="832"/>
    </location>
</feature>
<dbReference type="Pfam" id="PF03455">
    <property type="entry name" value="dDENN"/>
    <property type="match status" value="1"/>
</dbReference>
<proteinExistence type="predicted"/>
<feature type="compositionally biased region" description="Gly residues" evidence="2">
    <location>
        <begin position="230"/>
        <end position="242"/>
    </location>
</feature>
<dbReference type="InterPro" id="IPR001194">
    <property type="entry name" value="cDENN_dom"/>
</dbReference>
<dbReference type="InterPro" id="IPR011990">
    <property type="entry name" value="TPR-like_helical_dom_sf"/>
</dbReference>
<name>A0ABD3QL55_9STRA</name>
<dbReference type="Pfam" id="PF02141">
    <property type="entry name" value="DENN"/>
    <property type="match status" value="1"/>
</dbReference>
<evidence type="ECO:0000256" key="1">
    <source>
        <dbReference type="PROSITE-ProRule" id="PRU00708"/>
    </source>
</evidence>
<dbReference type="Gene3D" id="3.30.450.200">
    <property type="match status" value="1"/>
</dbReference>
<dbReference type="Pfam" id="PF01535">
    <property type="entry name" value="PPR"/>
    <property type="match status" value="1"/>
</dbReference>
<dbReference type="Gene3D" id="1.25.40.10">
    <property type="entry name" value="Tetratricopeptide repeat domain"/>
    <property type="match status" value="1"/>
</dbReference>
<evidence type="ECO:0000259" key="3">
    <source>
        <dbReference type="PROSITE" id="PS50211"/>
    </source>
</evidence>
<feature type="region of interest" description="Disordered" evidence="2">
    <location>
        <begin position="914"/>
        <end position="940"/>
    </location>
</feature>
<feature type="compositionally biased region" description="Gly residues" evidence="2">
    <location>
        <begin position="668"/>
        <end position="678"/>
    </location>
</feature>
<feature type="region of interest" description="Disordered" evidence="2">
    <location>
        <begin position="214"/>
        <end position="243"/>
    </location>
</feature>
<feature type="compositionally biased region" description="Low complexity" evidence="2">
    <location>
        <begin position="34"/>
        <end position="52"/>
    </location>
</feature>
<reference evidence="4 5" key="1">
    <citation type="submission" date="2024-10" db="EMBL/GenBank/DDBJ databases">
        <title>Updated reference genomes for cyclostephanoid diatoms.</title>
        <authorList>
            <person name="Roberts W.R."/>
            <person name="Alverson A.J."/>
        </authorList>
    </citation>
    <scope>NUCLEOTIDE SEQUENCE [LARGE SCALE GENOMIC DNA]</scope>
    <source>
        <strain evidence="4 5">AJA276-08</strain>
    </source>
</reference>